<evidence type="ECO:0000256" key="6">
    <source>
        <dbReference type="ARBA" id="ARBA00022490"/>
    </source>
</evidence>
<comment type="subcellular location">
    <subcellularLocation>
        <location evidence="3">Cytoplasm</location>
        <location evidence="3">Cytosol</location>
    </subcellularLocation>
    <subcellularLocation>
        <location evidence="2">Golgi apparatus membrane</location>
        <topology evidence="2">Peripheral membrane protein</topology>
        <orientation evidence="2">Cytoplasmic side</orientation>
    </subcellularLocation>
    <subcellularLocation>
        <location evidence="4">Golgi apparatus</location>
        <location evidence="4">trans-Golgi network</location>
    </subcellularLocation>
</comment>
<gene>
    <name evidence="11" type="ORF">K432DRAFT_288061</name>
</gene>
<evidence type="ECO:0000313" key="12">
    <source>
        <dbReference type="Proteomes" id="UP000250266"/>
    </source>
</evidence>
<keyword evidence="12" id="KW-1185">Reference proteome</keyword>
<proteinExistence type="inferred from homology"/>
<keyword evidence="6" id="KW-0963">Cytoplasm</keyword>
<feature type="region of interest" description="Disordered" evidence="10">
    <location>
        <begin position="1"/>
        <end position="74"/>
    </location>
</feature>
<dbReference type="GO" id="GO:0005829">
    <property type="term" value="C:cytosol"/>
    <property type="evidence" value="ECO:0007669"/>
    <property type="project" value="UniProtKB-SubCell"/>
</dbReference>
<protein>
    <recommendedName>
        <fullName evidence="13">BZIP transcription factor</fullName>
    </recommendedName>
</protein>
<dbReference type="GO" id="GO:0000139">
    <property type="term" value="C:Golgi membrane"/>
    <property type="evidence" value="ECO:0007669"/>
    <property type="project" value="UniProtKB-SubCell"/>
</dbReference>
<evidence type="ECO:0000256" key="5">
    <source>
        <dbReference type="ARBA" id="ARBA00010880"/>
    </source>
</evidence>
<evidence type="ECO:0000256" key="1">
    <source>
        <dbReference type="ARBA" id="ARBA00002743"/>
    </source>
</evidence>
<evidence type="ECO:0000256" key="3">
    <source>
        <dbReference type="ARBA" id="ARBA00004514"/>
    </source>
</evidence>
<evidence type="ECO:0008006" key="13">
    <source>
        <dbReference type="Google" id="ProtNLM"/>
    </source>
</evidence>
<evidence type="ECO:0000256" key="2">
    <source>
        <dbReference type="ARBA" id="ARBA00004255"/>
    </source>
</evidence>
<evidence type="ECO:0000256" key="4">
    <source>
        <dbReference type="ARBA" id="ARBA00004601"/>
    </source>
</evidence>
<evidence type="ECO:0000256" key="8">
    <source>
        <dbReference type="ARBA" id="ARBA00023054"/>
    </source>
</evidence>
<name>A0A8E2EIV5_9PEZI</name>
<dbReference type="EMBL" id="KV744829">
    <property type="protein sequence ID" value="OCK84826.1"/>
    <property type="molecule type" value="Genomic_DNA"/>
</dbReference>
<feature type="compositionally biased region" description="Low complexity" evidence="10">
    <location>
        <begin position="1"/>
        <end position="11"/>
    </location>
</feature>
<evidence type="ECO:0000256" key="10">
    <source>
        <dbReference type="SAM" id="MobiDB-lite"/>
    </source>
</evidence>
<comment type="function">
    <text evidence="1">Positive regulator of amino acid starvation-induced autophagy.</text>
</comment>
<comment type="similarity">
    <text evidence="5">Belongs to the SCOC family.</text>
</comment>
<dbReference type="Proteomes" id="UP000250266">
    <property type="component" value="Unassembled WGS sequence"/>
</dbReference>
<evidence type="ECO:0000313" key="11">
    <source>
        <dbReference type="EMBL" id="OCK84826.1"/>
    </source>
</evidence>
<dbReference type="OrthoDB" id="2163284at2759"/>
<dbReference type="AlphaFoldDB" id="A0A8E2EIV5"/>
<evidence type="ECO:0000256" key="7">
    <source>
        <dbReference type="ARBA" id="ARBA00023034"/>
    </source>
</evidence>
<evidence type="ECO:0000256" key="9">
    <source>
        <dbReference type="ARBA" id="ARBA00023136"/>
    </source>
</evidence>
<dbReference type="PANTHER" id="PTHR21614">
    <property type="entry name" value="SHORT COILED COIL PROTEIN"/>
    <property type="match status" value="1"/>
</dbReference>
<dbReference type="Pfam" id="PF10224">
    <property type="entry name" value="DUF2205"/>
    <property type="match status" value="1"/>
</dbReference>
<keyword evidence="7" id="KW-0333">Golgi apparatus</keyword>
<accession>A0A8E2EIV5</accession>
<sequence length="147" mass="16186">MDSSSSSSSVSEEGAKSEAKMLQRPKLGSRKSSGTIIIPRDSPHVELKEEDYDENDARTMSPRRSSEEIEKMGQEARSALIEQAKALQASLLEIVDRVEIVRSEHEKLEGGNKFLQSYIGELMQTSKITSTGAAKGKGKLKSRVTMK</sequence>
<dbReference type="InterPro" id="IPR019357">
    <property type="entry name" value="SCOC"/>
</dbReference>
<dbReference type="PANTHER" id="PTHR21614:SF0">
    <property type="entry name" value="GEO08385P1"/>
    <property type="match status" value="1"/>
</dbReference>
<keyword evidence="9" id="KW-0472">Membrane</keyword>
<dbReference type="Gene3D" id="1.20.5.170">
    <property type="match status" value="1"/>
</dbReference>
<feature type="compositionally biased region" description="Basic and acidic residues" evidence="10">
    <location>
        <begin position="64"/>
        <end position="74"/>
    </location>
</feature>
<keyword evidence="8" id="KW-0175">Coiled coil</keyword>
<dbReference type="GO" id="GO:0005802">
    <property type="term" value="C:trans-Golgi network"/>
    <property type="evidence" value="ECO:0007669"/>
    <property type="project" value="TreeGrafter"/>
</dbReference>
<organism evidence="11 12">
    <name type="scientific">Lepidopterella palustris CBS 459.81</name>
    <dbReference type="NCBI Taxonomy" id="1314670"/>
    <lineage>
        <taxon>Eukaryota</taxon>
        <taxon>Fungi</taxon>
        <taxon>Dikarya</taxon>
        <taxon>Ascomycota</taxon>
        <taxon>Pezizomycotina</taxon>
        <taxon>Dothideomycetes</taxon>
        <taxon>Pleosporomycetidae</taxon>
        <taxon>Mytilinidiales</taxon>
        <taxon>Argynnaceae</taxon>
        <taxon>Lepidopterella</taxon>
    </lineage>
</organism>
<reference evidence="11 12" key="1">
    <citation type="journal article" date="2016" name="Nat. Commun.">
        <title>Ectomycorrhizal ecology is imprinted in the genome of the dominant symbiotic fungus Cenococcum geophilum.</title>
        <authorList>
            <consortium name="DOE Joint Genome Institute"/>
            <person name="Peter M."/>
            <person name="Kohler A."/>
            <person name="Ohm R.A."/>
            <person name="Kuo A."/>
            <person name="Krutzmann J."/>
            <person name="Morin E."/>
            <person name="Arend M."/>
            <person name="Barry K.W."/>
            <person name="Binder M."/>
            <person name="Choi C."/>
            <person name="Clum A."/>
            <person name="Copeland A."/>
            <person name="Grisel N."/>
            <person name="Haridas S."/>
            <person name="Kipfer T."/>
            <person name="LaButti K."/>
            <person name="Lindquist E."/>
            <person name="Lipzen A."/>
            <person name="Maire R."/>
            <person name="Meier B."/>
            <person name="Mihaltcheva S."/>
            <person name="Molinier V."/>
            <person name="Murat C."/>
            <person name="Poggeler S."/>
            <person name="Quandt C.A."/>
            <person name="Sperisen C."/>
            <person name="Tritt A."/>
            <person name="Tisserant E."/>
            <person name="Crous P.W."/>
            <person name="Henrissat B."/>
            <person name="Nehls U."/>
            <person name="Egli S."/>
            <person name="Spatafora J.W."/>
            <person name="Grigoriev I.V."/>
            <person name="Martin F.M."/>
        </authorList>
    </citation>
    <scope>NUCLEOTIDE SEQUENCE [LARGE SCALE GENOMIC DNA]</scope>
    <source>
        <strain evidence="11 12">CBS 459.81</strain>
    </source>
</reference>